<keyword evidence="2" id="KW-1185">Reference proteome</keyword>
<protein>
    <recommendedName>
        <fullName evidence="3">TIGR02301 family protein</fullName>
    </recommendedName>
</protein>
<evidence type="ECO:0008006" key="3">
    <source>
        <dbReference type="Google" id="ProtNLM"/>
    </source>
</evidence>
<dbReference type="EMBL" id="CP104143">
    <property type="protein sequence ID" value="UWU12631.1"/>
    <property type="molecule type" value="Genomic_DNA"/>
</dbReference>
<gene>
    <name evidence="1" type="ORF">N2599_10555</name>
</gene>
<evidence type="ECO:0000313" key="1">
    <source>
        <dbReference type="EMBL" id="UWU12631.1"/>
    </source>
</evidence>
<organism evidence="1 2">
    <name type="scientific">Rhizobium sullae</name>
    <name type="common">Rhizobium hedysari</name>
    <dbReference type="NCBI Taxonomy" id="50338"/>
    <lineage>
        <taxon>Bacteria</taxon>
        <taxon>Pseudomonadati</taxon>
        <taxon>Pseudomonadota</taxon>
        <taxon>Alphaproteobacteria</taxon>
        <taxon>Hyphomicrobiales</taxon>
        <taxon>Rhizobiaceae</taxon>
        <taxon>Rhizobium/Agrobacterium group</taxon>
        <taxon>Rhizobium</taxon>
    </lineage>
</organism>
<proteinExistence type="predicted"/>
<evidence type="ECO:0000313" key="2">
    <source>
        <dbReference type="Proteomes" id="UP001060123"/>
    </source>
</evidence>
<sequence length="136" mass="15603">MKNRGIDMRGSAAILLAMLLVVWSPTFSAAKERLPPVQEKGTRQLECAALYRLLVEIYPANWQTIRRESMNDRYVLLRSVGRRNLQRAGNAATDADRLMKASITQYIKLAENNEARRLTDRLPACKELYDRALHED</sequence>
<reference evidence="1" key="1">
    <citation type="submission" date="2022-09" db="EMBL/GenBank/DDBJ databases">
        <title>Australian commercial rhizobial inoculants.</title>
        <authorList>
            <person name="Kohlmeier M.G."/>
            <person name="O'Hara G.W."/>
            <person name="Colombi E."/>
            <person name="Ramsay J.P."/>
            <person name="Terpolilli J."/>
        </authorList>
    </citation>
    <scope>NUCLEOTIDE SEQUENCE</scope>
    <source>
        <strain evidence="1">WSM1592</strain>
    </source>
</reference>
<dbReference type="Proteomes" id="UP001060123">
    <property type="component" value="Chromosome"/>
</dbReference>
<accession>A0ABY5XE78</accession>
<name>A0ABY5XE78_RHISU</name>
<dbReference type="RefSeq" id="WP_156915214.1">
    <property type="nucleotide sequence ID" value="NZ_CP104143.1"/>
</dbReference>